<evidence type="ECO:0000313" key="2">
    <source>
        <dbReference type="EMBL" id="VDM67326.1"/>
    </source>
</evidence>
<feature type="region of interest" description="Disordered" evidence="1">
    <location>
        <begin position="84"/>
        <end position="113"/>
    </location>
</feature>
<organism evidence="2 3">
    <name type="scientific">Strongylus vulgaris</name>
    <name type="common">Blood worm</name>
    <dbReference type="NCBI Taxonomy" id="40348"/>
    <lineage>
        <taxon>Eukaryota</taxon>
        <taxon>Metazoa</taxon>
        <taxon>Ecdysozoa</taxon>
        <taxon>Nematoda</taxon>
        <taxon>Chromadorea</taxon>
        <taxon>Rhabditida</taxon>
        <taxon>Rhabditina</taxon>
        <taxon>Rhabditomorpha</taxon>
        <taxon>Strongyloidea</taxon>
        <taxon>Strongylidae</taxon>
        <taxon>Strongylus</taxon>
    </lineage>
</organism>
<protein>
    <submittedName>
        <fullName evidence="2">Uncharacterized protein</fullName>
    </submittedName>
</protein>
<dbReference type="OrthoDB" id="5864015at2759"/>
<name>A0A3P7ICR3_STRVU</name>
<dbReference type="Proteomes" id="UP000270094">
    <property type="component" value="Unassembled WGS sequence"/>
</dbReference>
<accession>A0A3P7ICR3</accession>
<dbReference type="EMBL" id="UYYB01005197">
    <property type="protein sequence ID" value="VDM67326.1"/>
    <property type="molecule type" value="Genomic_DNA"/>
</dbReference>
<proteinExistence type="predicted"/>
<evidence type="ECO:0000256" key="1">
    <source>
        <dbReference type="SAM" id="MobiDB-lite"/>
    </source>
</evidence>
<gene>
    <name evidence="2" type="ORF">SVUK_LOCUS2324</name>
</gene>
<sequence length="113" mass="12729">MQQRHANITSAKLSLDAAVNSFEEAFDKLDNRSQQEEQASQETYLYHAWDLITAAEALLGKLAEKEIEISTTLENLKPVEFRRQRGIERATAPQSSSDSPRLTSPFLYASSQL</sequence>
<dbReference type="AlphaFoldDB" id="A0A3P7ICR3"/>
<keyword evidence="3" id="KW-1185">Reference proteome</keyword>
<feature type="compositionally biased region" description="Polar residues" evidence="1">
    <location>
        <begin position="92"/>
        <end position="102"/>
    </location>
</feature>
<reference evidence="2 3" key="1">
    <citation type="submission" date="2018-11" db="EMBL/GenBank/DDBJ databases">
        <authorList>
            <consortium name="Pathogen Informatics"/>
        </authorList>
    </citation>
    <scope>NUCLEOTIDE SEQUENCE [LARGE SCALE GENOMIC DNA]</scope>
</reference>
<evidence type="ECO:0000313" key="3">
    <source>
        <dbReference type="Proteomes" id="UP000270094"/>
    </source>
</evidence>